<dbReference type="AlphaFoldDB" id="A0A7Z0K7T5"/>
<comment type="caution">
    <text evidence="1">The sequence shown here is derived from an EMBL/GenBank/DDBJ whole genome shotgun (WGS) entry which is preliminary data.</text>
</comment>
<keyword evidence="2" id="KW-1185">Reference proteome</keyword>
<sequence length="58" mass="6200">MHVDIRQKFEGSAGAIAHLDALLASEAQVLKDRQTHRLTRQLDGGNVAALVFVAFVGG</sequence>
<gene>
    <name evidence="1" type="ORF">HNR09_000275</name>
</gene>
<reference evidence="1 2" key="1">
    <citation type="submission" date="2020-07" db="EMBL/GenBank/DDBJ databases">
        <title>Sequencing the genomes of 1000 actinobacteria strains.</title>
        <authorList>
            <person name="Klenk H.-P."/>
        </authorList>
    </citation>
    <scope>NUCLEOTIDE SEQUENCE [LARGE SCALE GENOMIC DNA]</scope>
    <source>
        <strain evidence="1 2">DSM 15475</strain>
    </source>
</reference>
<dbReference type="Proteomes" id="UP000535437">
    <property type="component" value="Unassembled WGS sequence"/>
</dbReference>
<protein>
    <submittedName>
        <fullName evidence="1">Uncharacterized protein</fullName>
    </submittedName>
</protein>
<name>A0A7Z0K7T5_9MICC</name>
<evidence type="ECO:0000313" key="2">
    <source>
        <dbReference type="Proteomes" id="UP000535437"/>
    </source>
</evidence>
<accession>A0A7Z0K7T5</accession>
<evidence type="ECO:0000313" key="1">
    <source>
        <dbReference type="EMBL" id="NYJ76864.1"/>
    </source>
</evidence>
<proteinExistence type="predicted"/>
<organism evidence="1 2">
    <name type="scientific">Nesterenkonia xinjiangensis</name>
    <dbReference type="NCBI Taxonomy" id="225327"/>
    <lineage>
        <taxon>Bacteria</taxon>
        <taxon>Bacillati</taxon>
        <taxon>Actinomycetota</taxon>
        <taxon>Actinomycetes</taxon>
        <taxon>Micrococcales</taxon>
        <taxon>Micrococcaceae</taxon>
        <taxon>Nesterenkonia</taxon>
    </lineage>
</organism>
<dbReference type="EMBL" id="JACCFY010000001">
    <property type="protein sequence ID" value="NYJ76864.1"/>
    <property type="molecule type" value="Genomic_DNA"/>
</dbReference>